<proteinExistence type="predicted"/>
<comment type="caution">
    <text evidence="3">The sequence shown here is derived from an EMBL/GenBank/DDBJ whole genome shotgun (WGS) entry which is preliminary data.</text>
</comment>
<feature type="transmembrane region" description="Helical" evidence="2">
    <location>
        <begin position="119"/>
        <end position="139"/>
    </location>
</feature>
<feature type="transmembrane region" description="Helical" evidence="2">
    <location>
        <begin position="184"/>
        <end position="202"/>
    </location>
</feature>
<sequence>MQTLTPVPTAAAGSVDHQPTRRPRSRWTSVLVPVVVGLVLGPLDLLLQHVLPYPFANLANSPAAWALVAFAVGWSDRIRGRWWPAVAGVLTLLLAVEGYYATAVVALGDDVSTLTNGSALLWLALAVAAGAVFGTAGAWARSAHPWRGPVGTAAAVAVLLAEAWLDLTRLSDAGGDVAYRHDLAQTAVVLLVLAALVAVLAGRSARQRIIGSVIALGLALLGALAISTLRTYGLL</sequence>
<evidence type="ECO:0000313" key="3">
    <source>
        <dbReference type="EMBL" id="MBB3327599.1"/>
    </source>
</evidence>
<keyword evidence="2" id="KW-0812">Transmembrane</keyword>
<feature type="transmembrane region" description="Helical" evidence="2">
    <location>
        <begin position="27"/>
        <end position="47"/>
    </location>
</feature>
<dbReference type="InterPro" id="IPR045393">
    <property type="entry name" value="DUF6518"/>
</dbReference>
<evidence type="ECO:0000256" key="2">
    <source>
        <dbReference type="SAM" id="Phobius"/>
    </source>
</evidence>
<organism evidence="3 4">
    <name type="scientific">Microlunatus antarcticus</name>
    <dbReference type="NCBI Taxonomy" id="53388"/>
    <lineage>
        <taxon>Bacteria</taxon>
        <taxon>Bacillati</taxon>
        <taxon>Actinomycetota</taxon>
        <taxon>Actinomycetes</taxon>
        <taxon>Propionibacteriales</taxon>
        <taxon>Propionibacteriaceae</taxon>
        <taxon>Microlunatus</taxon>
    </lineage>
</organism>
<dbReference type="AlphaFoldDB" id="A0A7W5JWH9"/>
<dbReference type="Pfam" id="PF20128">
    <property type="entry name" value="DUF6518"/>
    <property type="match status" value="1"/>
</dbReference>
<feature type="transmembrane region" description="Helical" evidence="2">
    <location>
        <begin position="209"/>
        <end position="229"/>
    </location>
</feature>
<dbReference type="EMBL" id="JACHZG010000001">
    <property type="protein sequence ID" value="MBB3327599.1"/>
    <property type="molecule type" value="Genomic_DNA"/>
</dbReference>
<keyword evidence="2" id="KW-0472">Membrane</keyword>
<feature type="transmembrane region" description="Helical" evidence="2">
    <location>
        <begin position="53"/>
        <end position="74"/>
    </location>
</feature>
<keyword evidence="4" id="KW-1185">Reference proteome</keyword>
<accession>A0A7W5JWH9</accession>
<gene>
    <name evidence="3" type="ORF">FHX39_002543</name>
</gene>
<keyword evidence="2" id="KW-1133">Transmembrane helix</keyword>
<feature type="transmembrane region" description="Helical" evidence="2">
    <location>
        <begin position="146"/>
        <end position="164"/>
    </location>
</feature>
<dbReference type="Proteomes" id="UP000565572">
    <property type="component" value="Unassembled WGS sequence"/>
</dbReference>
<protein>
    <submittedName>
        <fullName evidence="3">Uncharacterized protein</fullName>
    </submittedName>
</protein>
<evidence type="ECO:0000256" key="1">
    <source>
        <dbReference type="SAM" id="MobiDB-lite"/>
    </source>
</evidence>
<name>A0A7W5JWH9_9ACTN</name>
<feature type="region of interest" description="Disordered" evidence="1">
    <location>
        <begin position="1"/>
        <end position="21"/>
    </location>
</feature>
<reference evidence="3 4" key="1">
    <citation type="submission" date="2020-08" db="EMBL/GenBank/DDBJ databases">
        <title>Sequencing the genomes of 1000 actinobacteria strains.</title>
        <authorList>
            <person name="Klenk H.-P."/>
        </authorList>
    </citation>
    <scope>NUCLEOTIDE SEQUENCE [LARGE SCALE GENOMIC DNA]</scope>
    <source>
        <strain evidence="3 4">DSM 11053</strain>
    </source>
</reference>
<feature type="transmembrane region" description="Helical" evidence="2">
    <location>
        <begin position="86"/>
        <end position="107"/>
    </location>
</feature>
<dbReference type="RefSeq" id="WP_183338935.1">
    <property type="nucleotide sequence ID" value="NZ_JACHZG010000001.1"/>
</dbReference>
<evidence type="ECO:0000313" key="4">
    <source>
        <dbReference type="Proteomes" id="UP000565572"/>
    </source>
</evidence>